<dbReference type="Gene3D" id="3.40.50.300">
    <property type="entry name" value="P-loop containing nucleotide triphosphate hydrolases"/>
    <property type="match status" value="1"/>
</dbReference>
<proteinExistence type="predicted"/>
<keyword evidence="3" id="KW-1185">Reference proteome</keyword>
<evidence type="ECO:0000256" key="1">
    <source>
        <dbReference type="SAM" id="MobiDB-lite"/>
    </source>
</evidence>
<dbReference type="InterPro" id="IPR027417">
    <property type="entry name" value="P-loop_NTPase"/>
</dbReference>
<dbReference type="EMBL" id="LIAE01010511">
    <property type="protein sequence ID" value="PAV59633.1"/>
    <property type="molecule type" value="Genomic_DNA"/>
</dbReference>
<comment type="caution">
    <text evidence="2">The sequence shown here is derived from an EMBL/GenBank/DDBJ whole genome shotgun (WGS) entry which is preliminary data.</text>
</comment>
<evidence type="ECO:0000313" key="3">
    <source>
        <dbReference type="Proteomes" id="UP000218231"/>
    </source>
</evidence>
<dbReference type="OrthoDB" id="10261556at2759"/>
<protein>
    <recommendedName>
        <fullName evidence="4">Helicase C-terminal domain-containing protein</fullName>
    </recommendedName>
</protein>
<evidence type="ECO:0000313" key="2">
    <source>
        <dbReference type="EMBL" id="PAV59633.1"/>
    </source>
</evidence>
<dbReference type="AlphaFoldDB" id="A0A2A2JD53"/>
<reference evidence="2 3" key="1">
    <citation type="journal article" date="2017" name="Curr. Biol.">
        <title>Genome architecture and evolution of a unichromosomal asexual nematode.</title>
        <authorList>
            <person name="Fradin H."/>
            <person name="Zegar C."/>
            <person name="Gutwein M."/>
            <person name="Lucas J."/>
            <person name="Kovtun M."/>
            <person name="Corcoran D."/>
            <person name="Baugh L.R."/>
            <person name="Kiontke K."/>
            <person name="Gunsalus K."/>
            <person name="Fitch D.H."/>
            <person name="Piano F."/>
        </authorList>
    </citation>
    <scope>NUCLEOTIDE SEQUENCE [LARGE SCALE GENOMIC DNA]</scope>
    <source>
        <strain evidence="2">PF1309</strain>
    </source>
</reference>
<feature type="region of interest" description="Disordered" evidence="1">
    <location>
        <begin position="1"/>
        <end position="23"/>
    </location>
</feature>
<organism evidence="2 3">
    <name type="scientific">Diploscapter pachys</name>
    <dbReference type="NCBI Taxonomy" id="2018661"/>
    <lineage>
        <taxon>Eukaryota</taxon>
        <taxon>Metazoa</taxon>
        <taxon>Ecdysozoa</taxon>
        <taxon>Nematoda</taxon>
        <taxon>Chromadorea</taxon>
        <taxon>Rhabditida</taxon>
        <taxon>Rhabditina</taxon>
        <taxon>Rhabditomorpha</taxon>
        <taxon>Rhabditoidea</taxon>
        <taxon>Rhabditidae</taxon>
        <taxon>Diploscapter</taxon>
    </lineage>
</organism>
<name>A0A2A2JD53_9BILA</name>
<gene>
    <name evidence="2" type="ORF">WR25_17496</name>
</gene>
<evidence type="ECO:0008006" key="4">
    <source>
        <dbReference type="Google" id="ProtNLM"/>
    </source>
</evidence>
<dbReference type="Proteomes" id="UP000218231">
    <property type="component" value="Unassembled WGS sequence"/>
</dbReference>
<accession>A0A2A2JD53</accession>
<sequence>MIEYHSSAVASGHETRHKEQQKWMSGEIPVVVTPTIASGMGIDKADLSAIKNATRNGTEYDSSSASAI</sequence>